<dbReference type="EMBL" id="JACCCV010000001">
    <property type="protein sequence ID" value="NYF51353.1"/>
    <property type="molecule type" value="Genomic_DNA"/>
</dbReference>
<organism evidence="2 3">
    <name type="scientific">Tunturiibacter lichenicola</name>
    <dbReference type="NCBI Taxonomy" id="2051959"/>
    <lineage>
        <taxon>Bacteria</taxon>
        <taxon>Pseudomonadati</taxon>
        <taxon>Acidobacteriota</taxon>
        <taxon>Terriglobia</taxon>
        <taxon>Terriglobales</taxon>
        <taxon>Acidobacteriaceae</taxon>
        <taxon>Tunturiibacter</taxon>
    </lineage>
</organism>
<name>A0A7Y9NM89_9BACT</name>
<proteinExistence type="predicted"/>
<evidence type="ECO:0000313" key="3">
    <source>
        <dbReference type="Proteomes" id="UP000534186"/>
    </source>
</evidence>
<feature type="region of interest" description="Disordered" evidence="1">
    <location>
        <begin position="71"/>
        <end position="126"/>
    </location>
</feature>
<dbReference type="AlphaFoldDB" id="A0A7Y9NM89"/>
<comment type="caution">
    <text evidence="2">The sequence shown here is derived from an EMBL/GenBank/DDBJ whole genome shotgun (WGS) entry which is preliminary data.</text>
</comment>
<evidence type="ECO:0000256" key="1">
    <source>
        <dbReference type="SAM" id="MobiDB-lite"/>
    </source>
</evidence>
<reference evidence="2 3" key="1">
    <citation type="submission" date="2020-07" db="EMBL/GenBank/DDBJ databases">
        <title>Genomic Encyclopedia of Type Strains, Phase IV (KMG-V): Genome sequencing to study the core and pangenomes of soil and plant-associated prokaryotes.</title>
        <authorList>
            <person name="Whitman W."/>
        </authorList>
    </citation>
    <scope>NUCLEOTIDE SEQUENCE [LARGE SCALE GENOMIC DNA]</scope>
    <source>
        <strain evidence="2 3">M8UP30</strain>
    </source>
</reference>
<accession>A0A7Y9NM89</accession>
<gene>
    <name evidence="2" type="ORF">HDF12_001718</name>
</gene>
<dbReference type="Proteomes" id="UP000534186">
    <property type="component" value="Unassembled WGS sequence"/>
</dbReference>
<protein>
    <submittedName>
        <fullName evidence="2">Uncharacterized protein</fullName>
    </submittedName>
</protein>
<sequence length="126" mass="13449">MDSLSRHVRICIAVSPREGKNQANFELADPAKPSVKVRATSPQSQTLFETIGPLYDRSMSDFIPKAAEVKTRGLSPKAQKLQAAREKAAAQAKGGDKSLAGSSTASVKAKDSFAGTKKTTFQRKAV</sequence>
<evidence type="ECO:0000313" key="2">
    <source>
        <dbReference type="EMBL" id="NYF51353.1"/>
    </source>
</evidence>